<dbReference type="AlphaFoldDB" id="A0AB34UAZ9"/>
<evidence type="ECO:0000313" key="1">
    <source>
        <dbReference type="EMBL" id="KPX57112.1"/>
    </source>
</evidence>
<gene>
    <name evidence="1" type="ORF">ALO67_02288</name>
</gene>
<comment type="caution">
    <text evidence="1">The sequence shown here is derived from an EMBL/GenBank/DDBJ whole genome shotgun (WGS) entry which is preliminary data.</text>
</comment>
<sequence length="46" mass="5292">MTMTKKNWMVTTTGYKPFPMILLECALDHDGALSFARSIWPRCTVE</sequence>
<accession>A0AB34UAZ9</accession>
<name>A0AB34UAZ9_PSEA0</name>
<dbReference type="Proteomes" id="UP000050545">
    <property type="component" value="Unassembled WGS sequence"/>
</dbReference>
<dbReference type="EMBL" id="LJQN01000043">
    <property type="protein sequence ID" value="KPX57112.1"/>
    <property type="molecule type" value="Genomic_DNA"/>
</dbReference>
<evidence type="ECO:0000313" key="2">
    <source>
        <dbReference type="Proteomes" id="UP000050545"/>
    </source>
</evidence>
<proteinExistence type="predicted"/>
<protein>
    <submittedName>
        <fullName evidence="1">Uncharacterized protein</fullName>
    </submittedName>
</protein>
<organism evidence="1 2">
    <name type="scientific">Pseudomonas amygdali pv. hibisci</name>
    <dbReference type="NCBI Taxonomy" id="251723"/>
    <lineage>
        <taxon>Bacteria</taxon>
        <taxon>Pseudomonadati</taxon>
        <taxon>Pseudomonadota</taxon>
        <taxon>Gammaproteobacteria</taxon>
        <taxon>Pseudomonadales</taxon>
        <taxon>Pseudomonadaceae</taxon>
        <taxon>Pseudomonas</taxon>
        <taxon>Pseudomonas amygdali</taxon>
    </lineage>
</organism>
<reference evidence="1 2" key="1">
    <citation type="submission" date="2015-09" db="EMBL/GenBank/DDBJ databases">
        <title>Genome announcement of multiple Pseudomonas syringae strains.</title>
        <authorList>
            <person name="Thakur S."/>
            <person name="Wang P.W."/>
            <person name="Gong Y."/>
            <person name="Weir B.S."/>
            <person name="Guttman D.S."/>
        </authorList>
    </citation>
    <scope>NUCLEOTIDE SEQUENCE [LARGE SCALE GENOMIC DNA]</scope>
    <source>
        <strain evidence="1 2">ICMP9623</strain>
    </source>
</reference>